<evidence type="ECO:0000259" key="1">
    <source>
        <dbReference type="SMART" id="SM00769"/>
    </source>
</evidence>
<sequence>MPKPLLSRLRLLALALLALSLSACALLPSHDPLEVQVAGIQPLPGEGLELRLLVKLRLQNPNDAAVDYDGVALSLSVNDRRLASGVSDQRGSVPRFGERVVSVPVTISALSVARQALGLADGSRLDALPYVLRGKLGGGLFGTRRFTDKGTLDLSGVANPYRPLP</sequence>
<dbReference type="InterPro" id="IPR013990">
    <property type="entry name" value="WHy-dom"/>
</dbReference>
<dbReference type="EMBL" id="POUK01000002">
    <property type="protein sequence ID" value="PNF77250.1"/>
    <property type="molecule type" value="Genomic_DNA"/>
</dbReference>
<dbReference type="SMART" id="SM00769">
    <property type="entry name" value="WHy"/>
    <property type="match status" value="1"/>
</dbReference>
<evidence type="ECO:0000313" key="3">
    <source>
        <dbReference type="Proteomes" id="UP000235881"/>
    </source>
</evidence>
<proteinExistence type="predicted"/>
<dbReference type="RefSeq" id="WP_003286663.1">
    <property type="nucleotide sequence ID" value="NZ_CP065721.1"/>
</dbReference>
<keyword evidence="3" id="KW-1185">Reference proteome</keyword>
<dbReference type="GO" id="GO:0009269">
    <property type="term" value="P:response to desiccation"/>
    <property type="evidence" value="ECO:0007669"/>
    <property type="project" value="InterPro"/>
</dbReference>
<dbReference type="Proteomes" id="UP000235881">
    <property type="component" value="Unassembled WGS sequence"/>
</dbReference>
<comment type="caution">
    <text evidence="2">The sequence shown here is derived from an EMBL/GenBank/DDBJ whole genome shotgun (WGS) entry which is preliminary data.</text>
</comment>
<feature type="domain" description="Water stress and hypersensitive response" evidence="1">
    <location>
        <begin position="35"/>
        <end position="155"/>
    </location>
</feature>
<evidence type="ECO:0000313" key="2">
    <source>
        <dbReference type="EMBL" id="PNF77250.1"/>
    </source>
</evidence>
<dbReference type="InterPro" id="IPR004864">
    <property type="entry name" value="LEA_2"/>
</dbReference>
<protein>
    <submittedName>
        <fullName evidence="2">Water stress/hypersensitive response domain-containing protein</fullName>
    </submittedName>
</protein>
<organism evidence="2 3">
    <name type="scientific">Stutzerimonas degradans</name>
    <dbReference type="NCBI Taxonomy" id="2968968"/>
    <lineage>
        <taxon>Bacteria</taxon>
        <taxon>Pseudomonadati</taxon>
        <taxon>Pseudomonadota</taxon>
        <taxon>Gammaproteobacteria</taxon>
        <taxon>Pseudomonadales</taxon>
        <taxon>Pseudomonadaceae</taxon>
        <taxon>Stutzerimonas</taxon>
    </lineage>
</organism>
<gene>
    <name evidence="2" type="ORF">CXK95_06050</name>
</gene>
<dbReference type="AlphaFoldDB" id="A0A1S8F1W9"/>
<dbReference type="PROSITE" id="PS51257">
    <property type="entry name" value="PROKAR_LIPOPROTEIN"/>
    <property type="match status" value="1"/>
</dbReference>
<dbReference type="SUPFAM" id="SSF117070">
    <property type="entry name" value="LEA14-like"/>
    <property type="match status" value="1"/>
</dbReference>
<reference evidence="2 3" key="1">
    <citation type="submission" date="2018-01" db="EMBL/GenBank/DDBJ databases">
        <title>Denitrification phenotypes of diverse strains of Pseudomonas stutzeri.</title>
        <authorList>
            <person name="Milligan D.A."/>
            <person name="Bergaust L."/>
            <person name="Bakken L.R."/>
            <person name="Frostegard A."/>
        </authorList>
    </citation>
    <scope>NUCLEOTIDE SEQUENCE [LARGE SCALE GENOMIC DNA]</scope>
    <source>
        <strain evidence="2 3">DSM 50238</strain>
    </source>
</reference>
<accession>A0A1S8F1W9</accession>
<dbReference type="Pfam" id="PF03168">
    <property type="entry name" value="LEA_2"/>
    <property type="match status" value="1"/>
</dbReference>
<name>A0A1S8F1W9_9GAMM</name>
<dbReference type="Gene3D" id="2.60.40.1820">
    <property type="match status" value="1"/>
</dbReference>